<keyword evidence="1" id="KW-0812">Transmembrane</keyword>
<proteinExistence type="predicted"/>
<feature type="transmembrane region" description="Helical" evidence="1">
    <location>
        <begin position="34"/>
        <end position="52"/>
    </location>
</feature>
<accession>A0A381Y2F7</accession>
<organism evidence="2">
    <name type="scientific">marine metagenome</name>
    <dbReference type="NCBI Taxonomy" id="408172"/>
    <lineage>
        <taxon>unclassified sequences</taxon>
        <taxon>metagenomes</taxon>
        <taxon>ecological metagenomes</taxon>
    </lineage>
</organism>
<evidence type="ECO:0000256" key="1">
    <source>
        <dbReference type="SAM" id="Phobius"/>
    </source>
</evidence>
<dbReference type="AlphaFoldDB" id="A0A381Y2F7"/>
<dbReference type="PANTHER" id="PTHR31303:SF1">
    <property type="entry name" value="CTP-DEPENDENT DIACYLGLYCEROL KINASE 1"/>
    <property type="match status" value="1"/>
</dbReference>
<dbReference type="GO" id="GO:0004143">
    <property type="term" value="F:ATP-dependent diacylglycerol kinase activity"/>
    <property type="evidence" value="ECO:0007669"/>
    <property type="project" value="InterPro"/>
</dbReference>
<dbReference type="PANTHER" id="PTHR31303">
    <property type="entry name" value="CTP-DEPENDENT DIACYLGLYCEROL KINASE 1"/>
    <property type="match status" value="1"/>
</dbReference>
<protein>
    <recommendedName>
        <fullName evidence="3">Phosphatidate cytidylyltransferase</fullName>
    </recommendedName>
</protein>
<evidence type="ECO:0008006" key="3">
    <source>
        <dbReference type="Google" id="ProtNLM"/>
    </source>
</evidence>
<gene>
    <name evidence="2" type="ORF">METZ01_LOCUS123527</name>
</gene>
<reference evidence="2" key="1">
    <citation type="submission" date="2018-05" db="EMBL/GenBank/DDBJ databases">
        <authorList>
            <person name="Lanie J.A."/>
            <person name="Ng W.-L."/>
            <person name="Kazmierczak K.M."/>
            <person name="Andrzejewski T.M."/>
            <person name="Davidsen T.M."/>
            <person name="Wayne K.J."/>
            <person name="Tettelin H."/>
            <person name="Glass J.I."/>
            <person name="Rusch D."/>
            <person name="Podicherti R."/>
            <person name="Tsui H.-C.T."/>
            <person name="Winkler M.E."/>
        </authorList>
    </citation>
    <scope>NUCLEOTIDE SEQUENCE</scope>
</reference>
<dbReference type="InterPro" id="IPR037997">
    <property type="entry name" value="Dgk1-like"/>
</dbReference>
<keyword evidence="1" id="KW-1133">Transmembrane helix</keyword>
<keyword evidence="1" id="KW-0472">Membrane</keyword>
<name>A0A381Y2F7_9ZZZZ</name>
<feature type="transmembrane region" description="Helical" evidence="1">
    <location>
        <begin position="64"/>
        <end position="81"/>
    </location>
</feature>
<feature type="transmembrane region" description="Helical" evidence="1">
    <location>
        <begin position="12"/>
        <end position="28"/>
    </location>
</feature>
<sequence length="128" mass="13947">MMRDLEKKGEITGATWVFVGALFTVLLIPYPYSIYALLFLSVGDTFAAIIGMKFPFIRVGGKTISGSISGFIACVIAGLIIDISISYQILLFGAFMAMLIELLPLPINDNVSIPIFSGLSMYYYSIAL</sequence>
<dbReference type="EMBL" id="UINC01017105">
    <property type="protein sequence ID" value="SVA70673.1"/>
    <property type="molecule type" value="Genomic_DNA"/>
</dbReference>
<evidence type="ECO:0000313" key="2">
    <source>
        <dbReference type="EMBL" id="SVA70673.1"/>
    </source>
</evidence>